<protein>
    <submittedName>
        <fullName evidence="6">(rape) hypothetical protein</fullName>
    </submittedName>
</protein>
<dbReference type="AlphaFoldDB" id="A0A817ASJ0"/>
<dbReference type="InterPro" id="IPR003653">
    <property type="entry name" value="Peptidase_C48_C"/>
</dbReference>
<evidence type="ECO:0000256" key="4">
    <source>
        <dbReference type="SAM" id="MobiDB-lite"/>
    </source>
</evidence>
<proteinExistence type="inferred from homology"/>
<feature type="compositionally biased region" description="Low complexity" evidence="4">
    <location>
        <begin position="386"/>
        <end position="413"/>
    </location>
</feature>
<reference evidence="6" key="1">
    <citation type="submission" date="2021-01" db="EMBL/GenBank/DDBJ databases">
        <authorList>
            <consortium name="Genoscope - CEA"/>
            <person name="William W."/>
        </authorList>
    </citation>
    <scope>NUCLEOTIDE SEQUENCE</scope>
</reference>
<feature type="region of interest" description="Disordered" evidence="4">
    <location>
        <begin position="223"/>
        <end position="277"/>
    </location>
</feature>
<dbReference type="PANTHER" id="PTHR48449">
    <property type="entry name" value="DUF1985 DOMAIN-CONTAINING PROTEIN"/>
    <property type="match status" value="1"/>
</dbReference>
<dbReference type="Proteomes" id="UP001295469">
    <property type="component" value="Chromosome A04"/>
</dbReference>
<dbReference type="PROSITE" id="PS50600">
    <property type="entry name" value="ULP_PROTEASE"/>
    <property type="match status" value="1"/>
</dbReference>
<dbReference type="EMBL" id="HG994358">
    <property type="protein sequence ID" value="CAF2274530.1"/>
    <property type="molecule type" value="Genomic_DNA"/>
</dbReference>
<evidence type="ECO:0000256" key="2">
    <source>
        <dbReference type="ARBA" id="ARBA00022670"/>
    </source>
</evidence>
<feature type="region of interest" description="Disordered" evidence="4">
    <location>
        <begin position="386"/>
        <end position="452"/>
    </location>
</feature>
<name>A0A817ASJ0_BRANA</name>
<feature type="compositionally biased region" description="Basic and acidic residues" evidence="4">
    <location>
        <begin position="245"/>
        <end position="254"/>
    </location>
</feature>
<dbReference type="Gene3D" id="3.40.395.10">
    <property type="entry name" value="Adenoviral Proteinase, Chain A"/>
    <property type="match status" value="1"/>
</dbReference>
<feature type="domain" description="Ubiquitin-like protease family profile" evidence="5">
    <location>
        <begin position="539"/>
        <end position="736"/>
    </location>
</feature>
<evidence type="ECO:0000256" key="1">
    <source>
        <dbReference type="ARBA" id="ARBA00005234"/>
    </source>
</evidence>
<organism evidence="6">
    <name type="scientific">Brassica napus</name>
    <name type="common">Rape</name>
    <dbReference type="NCBI Taxonomy" id="3708"/>
    <lineage>
        <taxon>Eukaryota</taxon>
        <taxon>Viridiplantae</taxon>
        <taxon>Streptophyta</taxon>
        <taxon>Embryophyta</taxon>
        <taxon>Tracheophyta</taxon>
        <taxon>Spermatophyta</taxon>
        <taxon>Magnoliopsida</taxon>
        <taxon>eudicotyledons</taxon>
        <taxon>Gunneridae</taxon>
        <taxon>Pentapetalae</taxon>
        <taxon>rosids</taxon>
        <taxon>malvids</taxon>
        <taxon>Brassicales</taxon>
        <taxon>Brassicaceae</taxon>
        <taxon>Brassiceae</taxon>
        <taxon>Brassica</taxon>
    </lineage>
</organism>
<comment type="similarity">
    <text evidence="1">Belongs to the peptidase C48 family.</text>
</comment>
<dbReference type="SUPFAM" id="SSF54001">
    <property type="entry name" value="Cysteine proteinases"/>
    <property type="match status" value="1"/>
</dbReference>
<accession>A0A817ASJ0</accession>
<evidence type="ECO:0000259" key="5">
    <source>
        <dbReference type="PROSITE" id="PS50600"/>
    </source>
</evidence>
<dbReference type="InterPro" id="IPR038765">
    <property type="entry name" value="Papain-like_cys_pep_sf"/>
</dbReference>
<dbReference type="Pfam" id="PF02902">
    <property type="entry name" value="Peptidase_C48"/>
    <property type="match status" value="1"/>
</dbReference>
<keyword evidence="2" id="KW-0645">Protease</keyword>
<dbReference type="GO" id="GO:0008234">
    <property type="term" value="F:cysteine-type peptidase activity"/>
    <property type="evidence" value="ECO:0007669"/>
    <property type="project" value="InterPro"/>
</dbReference>
<dbReference type="PANTHER" id="PTHR48449:SF1">
    <property type="entry name" value="DUF1985 DOMAIN-CONTAINING PROTEIN"/>
    <property type="match status" value="1"/>
</dbReference>
<gene>
    <name evidence="6" type="ORF">DARMORV10_A04P14250.1</name>
</gene>
<dbReference type="InterPro" id="IPR015410">
    <property type="entry name" value="DUF1985"/>
</dbReference>
<dbReference type="GO" id="GO:0006508">
    <property type="term" value="P:proteolysis"/>
    <property type="evidence" value="ECO:0007669"/>
    <property type="project" value="UniProtKB-KW"/>
</dbReference>
<evidence type="ECO:0000256" key="3">
    <source>
        <dbReference type="ARBA" id="ARBA00022801"/>
    </source>
</evidence>
<feature type="non-terminal residue" evidence="6">
    <location>
        <position position="791"/>
    </location>
</feature>
<keyword evidence="3" id="KW-0378">Hydrolase</keyword>
<dbReference type="Pfam" id="PF09331">
    <property type="entry name" value="DUF1985"/>
    <property type="match status" value="1"/>
</dbReference>
<sequence length="791" mass="89292">EKYVEAEYKEVLGDPLFSQVMDIYVHKLQYSGRVIHSFVCKQLLTAKRHELWFHFARRALRFSMQEFHAITGLKYKDDEPDLDIDKWRGERVLEMVYLCVIAGLVMAKDEKVCIPHKYIKLVMDFDKTRKYPWGLHSFDALVTSITEARDKAIPDIGSLLGTKLKEGVTSMRCRNWKGSAKVSYEDIISIESDFASTGVVFPYISSTGNGNIIVDAGFERDDEMNDERETEQPYADSSEDDGSKEEEAGERSDCGMEEEIETAHVSPAKKRKNQYRDIGAESRKKRLLCQRSTDKYRDLEESMKSYIQGMFKSSFTALGLEVRDLIEDRFTKLEQTILSSQTPVGVPAYTQTHGPAPAYIQTHGHAPAYTQTHGAAPAYTHTPAAATTSTHTHAAATTSTQAPTHTPASTHASGPATTSRARASRDKASVPSHTGGPATAAKTRSQTKDPELSDVFGSLFDTLNVNLGTQEDLEKTMGNLTQESHVKGFDPSQDFFNRPFLNDIDDPEVRCKDSDYELVFVPEDKFSKLTEWILKPKVLQIGPSKFDAELASRIMGPNEWLKNNDMDAMMYLFREKTSLRRWKPNRVTFLNCMFSNQIITAYGKFDGNRRGYKVDNNLLEYGRGELPYHGSTGSVWGVDVDRLYIPICVNQIHWISMCVNLVNRTVEVFDCGGKKNNKAVEAFAVLIPRIVKAVQSSDKKKDFNVKQYAVSYVPMRALNTSGNDCGAYSLKFIECHLLGLDFSLVNDENIQEARHKIAFDLWEAANDESLQYQMSTFKPPKRAPEKTVELF</sequence>
<evidence type="ECO:0000313" key="6">
    <source>
        <dbReference type="EMBL" id="CAF2274530.1"/>
    </source>
</evidence>